<dbReference type="InterPro" id="IPR000524">
    <property type="entry name" value="Tscrpt_reg_HTH_GntR"/>
</dbReference>
<dbReference type="InterPro" id="IPR036388">
    <property type="entry name" value="WH-like_DNA-bd_sf"/>
</dbReference>
<dbReference type="Proteomes" id="UP000242561">
    <property type="component" value="Chromosome"/>
</dbReference>
<dbReference type="InterPro" id="IPR036390">
    <property type="entry name" value="WH_DNA-bd_sf"/>
</dbReference>
<dbReference type="STRING" id="1913578.LPB140_03530"/>
<accession>A0A1L3JA87</accession>
<dbReference type="Pfam" id="PF07729">
    <property type="entry name" value="FCD"/>
    <property type="match status" value="1"/>
</dbReference>
<evidence type="ECO:0000256" key="3">
    <source>
        <dbReference type="ARBA" id="ARBA00023163"/>
    </source>
</evidence>
<dbReference type="RefSeq" id="WP_072558685.1">
    <property type="nucleotide sequence ID" value="NZ_CP018154.1"/>
</dbReference>
<dbReference type="SMART" id="SM00345">
    <property type="entry name" value="HTH_GNTR"/>
    <property type="match status" value="1"/>
</dbReference>
<evidence type="ECO:0000256" key="2">
    <source>
        <dbReference type="ARBA" id="ARBA00023125"/>
    </source>
</evidence>
<dbReference type="EMBL" id="CP018154">
    <property type="protein sequence ID" value="APG62037.1"/>
    <property type="molecule type" value="Genomic_DNA"/>
</dbReference>
<evidence type="ECO:0000259" key="4">
    <source>
        <dbReference type="PROSITE" id="PS50949"/>
    </source>
</evidence>
<keyword evidence="3" id="KW-0804">Transcription</keyword>
<dbReference type="PANTHER" id="PTHR43537">
    <property type="entry name" value="TRANSCRIPTIONAL REGULATOR, GNTR FAMILY"/>
    <property type="match status" value="1"/>
</dbReference>
<evidence type="ECO:0000256" key="1">
    <source>
        <dbReference type="ARBA" id="ARBA00023015"/>
    </source>
</evidence>
<dbReference type="Gene3D" id="1.10.10.10">
    <property type="entry name" value="Winged helix-like DNA-binding domain superfamily/Winged helix DNA-binding domain"/>
    <property type="match status" value="1"/>
</dbReference>
<dbReference type="CDD" id="cd07377">
    <property type="entry name" value="WHTH_GntR"/>
    <property type="match status" value="1"/>
</dbReference>
<feature type="domain" description="HTH gntR-type" evidence="4">
    <location>
        <begin position="17"/>
        <end position="85"/>
    </location>
</feature>
<dbReference type="AlphaFoldDB" id="A0A1L3JA87"/>
<gene>
    <name evidence="5" type="ORF">LPB140_03530</name>
</gene>
<protein>
    <submittedName>
        <fullName evidence="5">GntR family transcriptional regulator</fullName>
    </submittedName>
</protein>
<sequence length="248" mass="27702">MSEMLFYDLKQTSNMTLSMPAQMARELGRRIVAGTIAVGSLLEDENSLAERFKVSRVVVREAVKILVGKGLLDVRRGIGTRVKPRDRWILLDDDVLAWHLSAPPKREFLAQLLEIRLGMEPKASRWAAERATKADLEEISIALDRMEAEQGSTEQFIIADALFHKAVLRAAHNEFLSAMEGVIYSALLISVRITNKDPRENGASIPFHRDVFEAIASGDGAKAEQLTENLLNDARRRLQLELGQDALV</sequence>
<dbReference type="SUPFAM" id="SSF48008">
    <property type="entry name" value="GntR ligand-binding domain-like"/>
    <property type="match status" value="1"/>
</dbReference>
<keyword evidence="1" id="KW-0805">Transcription regulation</keyword>
<organism evidence="5 6">
    <name type="scientific">Sphingorhabdus lutea</name>
    <dbReference type="NCBI Taxonomy" id="1913578"/>
    <lineage>
        <taxon>Bacteria</taxon>
        <taxon>Pseudomonadati</taxon>
        <taxon>Pseudomonadota</taxon>
        <taxon>Alphaproteobacteria</taxon>
        <taxon>Sphingomonadales</taxon>
        <taxon>Sphingomonadaceae</taxon>
        <taxon>Sphingorhabdus</taxon>
    </lineage>
</organism>
<name>A0A1L3JA87_9SPHN</name>
<keyword evidence="2" id="KW-0238">DNA-binding</keyword>
<dbReference type="SUPFAM" id="SSF46785">
    <property type="entry name" value="Winged helix' DNA-binding domain"/>
    <property type="match status" value="1"/>
</dbReference>
<keyword evidence="6" id="KW-1185">Reference proteome</keyword>
<reference evidence="5 6" key="1">
    <citation type="submission" date="2016-11" db="EMBL/GenBank/DDBJ databases">
        <title>Sphingorhabdus sp. LPB0140, isolated from marine environment.</title>
        <authorList>
            <person name="Kim E."/>
            <person name="Yi H."/>
        </authorList>
    </citation>
    <scope>NUCLEOTIDE SEQUENCE [LARGE SCALE GENOMIC DNA]</scope>
    <source>
        <strain evidence="5 6">LPB0140</strain>
    </source>
</reference>
<dbReference type="SMART" id="SM00895">
    <property type="entry name" value="FCD"/>
    <property type="match status" value="1"/>
</dbReference>
<dbReference type="InterPro" id="IPR011711">
    <property type="entry name" value="GntR_C"/>
</dbReference>
<dbReference type="PRINTS" id="PR00035">
    <property type="entry name" value="HTHGNTR"/>
</dbReference>
<dbReference type="Gene3D" id="1.20.120.530">
    <property type="entry name" value="GntR ligand-binding domain-like"/>
    <property type="match status" value="1"/>
</dbReference>
<evidence type="ECO:0000313" key="6">
    <source>
        <dbReference type="Proteomes" id="UP000242561"/>
    </source>
</evidence>
<dbReference type="Pfam" id="PF00392">
    <property type="entry name" value="GntR"/>
    <property type="match status" value="1"/>
</dbReference>
<dbReference type="OrthoDB" id="9028214at2"/>
<dbReference type="InterPro" id="IPR008920">
    <property type="entry name" value="TF_FadR/GntR_C"/>
</dbReference>
<dbReference type="PANTHER" id="PTHR43537:SF44">
    <property type="entry name" value="GNTR FAMILY REGULATORY PROTEIN"/>
    <property type="match status" value="1"/>
</dbReference>
<dbReference type="PROSITE" id="PS50949">
    <property type="entry name" value="HTH_GNTR"/>
    <property type="match status" value="1"/>
</dbReference>
<evidence type="ECO:0000313" key="5">
    <source>
        <dbReference type="EMBL" id="APG62037.1"/>
    </source>
</evidence>
<dbReference type="GO" id="GO:0003677">
    <property type="term" value="F:DNA binding"/>
    <property type="evidence" value="ECO:0007669"/>
    <property type="project" value="UniProtKB-KW"/>
</dbReference>
<dbReference type="GO" id="GO:0003700">
    <property type="term" value="F:DNA-binding transcription factor activity"/>
    <property type="evidence" value="ECO:0007669"/>
    <property type="project" value="InterPro"/>
</dbReference>
<proteinExistence type="predicted"/>
<dbReference type="KEGG" id="sphl:LPB140_03530"/>